<dbReference type="EMBL" id="LLXH01002915">
    <property type="protein sequence ID" value="PKC54888.1"/>
    <property type="molecule type" value="Genomic_DNA"/>
</dbReference>
<evidence type="ECO:0000313" key="2">
    <source>
        <dbReference type="Proteomes" id="UP000232688"/>
    </source>
</evidence>
<protein>
    <submittedName>
        <fullName evidence="1">Uncharacterized protein</fullName>
    </submittedName>
</protein>
<reference evidence="1 2" key="2">
    <citation type="submission" date="2017-10" db="EMBL/GenBank/DDBJ databases">
        <title>Genome analyses suggest a sexual origin of heterokaryosis in a supposedly ancient asexual fungus.</title>
        <authorList>
            <person name="Corradi N."/>
            <person name="Sedzielewska K."/>
            <person name="Noel J."/>
            <person name="Charron P."/>
            <person name="Farinelli L."/>
            <person name="Marton T."/>
            <person name="Kruger M."/>
            <person name="Pelin A."/>
            <person name="Brachmann A."/>
            <person name="Corradi N."/>
        </authorList>
    </citation>
    <scope>NUCLEOTIDE SEQUENCE [LARGE SCALE GENOMIC DNA]</scope>
    <source>
        <strain evidence="1 2">A1</strain>
    </source>
</reference>
<dbReference type="VEuPathDB" id="FungiDB:RhiirA1_476500"/>
<sequence length="120" mass="13885">MKYYPTLTTEYLIPSILDPRFKKLDFAPEAQQINTKHHLRKLFEKEKENCPPSTTNSSIQSISQSKSLTKRKTLMVRLSKPNVVVVNKVEEYLQNQIHSHAAIERLFSDAGNLLTNKEQE</sequence>
<name>A0A2N0QUZ4_9GLOM</name>
<dbReference type="AlphaFoldDB" id="A0A2N0QUZ4"/>
<dbReference type="Proteomes" id="UP000232688">
    <property type="component" value="Unassembled WGS sequence"/>
</dbReference>
<reference evidence="1 2" key="1">
    <citation type="submission" date="2017-10" db="EMBL/GenBank/DDBJ databases">
        <title>Extensive intraspecific genome diversity in a model arbuscular mycorrhizal fungus.</title>
        <authorList>
            <person name="Chen E.C.H."/>
            <person name="Morin E."/>
            <person name="Baudet D."/>
            <person name="Noel J."/>
            <person name="Ndikumana S."/>
            <person name="Charron P."/>
            <person name="St-Onge C."/>
            <person name="Giorgi J."/>
            <person name="Grigoriev I.V."/>
            <person name="Roux C."/>
            <person name="Martin F.M."/>
            <person name="Corradi N."/>
        </authorList>
    </citation>
    <scope>NUCLEOTIDE SEQUENCE [LARGE SCALE GENOMIC DNA]</scope>
    <source>
        <strain evidence="1 2">A1</strain>
    </source>
</reference>
<proteinExistence type="predicted"/>
<comment type="caution">
    <text evidence="1">The sequence shown here is derived from an EMBL/GenBank/DDBJ whole genome shotgun (WGS) entry which is preliminary data.</text>
</comment>
<evidence type="ECO:0000313" key="1">
    <source>
        <dbReference type="EMBL" id="PKC54888.1"/>
    </source>
</evidence>
<accession>A0A2N0QUZ4</accession>
<organism evidence="1 2">
    <name type="scientific">Rhizophagus irregularis</name>
    <dbReference type="NCBI Taxonomy" id="588596"/>
    <lineage>
        <taxon>Eukaryota</taxon>
        <taxon>Fungi</taxon>
        <taxon>Fungi incertae sedis</taxon>
        <taxon>Mucoromycota</taxon>
        <taxon>Glomeromycotina</taxon>
        <taxon>Glomeromycetes</taxon>
        <taxon>Glomerales</taxon>
        <taxon>Glomeraceae</taxon>
        <taxon>Rhizophagus</taxon>
    </lineage>
</organism>
<gene>
    <name evidence="1" type="ORF">RhiirA1_476500</name>
</gene>